<organism evidence="1 2">
    <name type="scientific">Streptantibioticus silvisoli</name>
    <dbReference type="NCBI Taxonomy" id="2705255"/>
    <lineage>
        <taxon>Bacteria</taxon>
        <taxon>Bacillati</taxon>
        <taxon>Actinomycetota</taxon>
        <taxon>Actinomycetes</taxon>
        <taxon>Kitasatosporales</taxon>
        <taxon>Streptomycetaceae</taxon>
        <taxon>Streptantibioticus</taxon>
    </lineage>
</organism>
<gene>
    <name evidence="1" type="ORF">POF43_019280</name>
</gene>
<proteinExistence type="predicted"/>
<evidence type="ECO:0000313" key="2">
    <source>
        <dbReference type="Proteomes" id="UP001156398"/>
    </source>
</evidence>
<comment type="caution">
    <text evidence="1">The sequence shown here is derived from an EMBL/GenBank/DDBJ whole genome shotgun (WGS) entry which is preliminary data.</text>
</comment>
<sequence length="65" mass="7049">MNGCRESAADDRARSSRLLGALETSTEAPGHAGDLDEFEQVVMFGIAPEFEGLPYPPAGHTYPRR</sequence>
<dbReference type="EMBL" id="JAAGKO020000027">
    <property type="protein sequence ID" value="MDI5964838.1"/>
    <property type="molecule type" value="Genomic_DNA"/>
</dbReference>
<keyword evidence="2" id="KW-1185">Reference proteome</keyword>
<protein>
    <submittedName>
        <fullName evidence="1">Uncharacterized protein</fullName>
    </submittedName>
</protein>
<dbReference type="Proteomes" id="UP001156398">
    <property type="component" value="Unassembled WGS sequence"/>
</dbReference>
<accession>A0ABT6W271</accession>
<dbReference type="RefSeq" id="WP_271324798.1">
    <property type="nucleotide sequence ID" value="NZ_JAAGKO020000027.1"/>
</dbReference>
<evidence type="ECO:0000313" key="1">
    <source>
        <dbReference type="EMBL" id="MDI5964838.1"/>
    </source>
</evidence>
<name>A0ABT6W271_9ACTN</name>
<reference evidence="1 2" key="1">
    <citation type="submission" date="2023-05" db="EMBL/GenBank/DDBJ databases">
        <title>Streptantibioticus silvisoli sp. nov., acidotolerant actinomycetes 1 from pine litter.</title>
        <authorList>
            <person name="Swiecimska M."/>
            <person name="Golinska P."/>
            <person name="Sangal V."/>
            <person name="Wachnowicz B."/>
            <person name="Goodfellow M."/>
        </authorList>
    </citation>
    <scope>NUCLEOTIDE SEQUENCE [LARGE SCALE GENOMIC DNA]</scope>
    <source>
        <strain evidence="1 2">SL54</strain>
    </source>
</reference>